<feature type="compositionally biased region" description="Basic and acidic residues" evidence="1">
    <location>
        <begin position="171"/>
        <end position="192"/>
    </location>
</feature>
<dbReference type="Proteomes" id="UP001558652">
    <property type="component" value="Unassembled WGS sequence"/>
</dbReference>
<evidence type="ECO:0000313" key="3">
    <source>
        <dbReference type="Proteomes" id="UP001558652"/>
    </source>
</evidence>
<feature type="compositionally biased region" description="Low complexity" evidence="1">
    <location>
        <begin position="151"/>
        <end position="169"/>
    </location>
</feature>
<evidence type="ECO:0000313" key="2">
    <source>
        <dbReference type="EMBL" id="KAL1137677.1"/>
    </source>
</evidence>
<gene>
    <name evidence="2" type="ORF">AAG570_009373</name>
</gene>
<reference evidence="2 3" key="1">
    <citation type="submission" date="2024-07" db="EMBL/GenBank/DDBJ databases">
        <title>Chromosome-level genome assembly of the water stick insect Ranatra chinensis (Heteroptera: Nepidae).</title>
        <authorList>
            <person name="Liu X."/>
        </authorList>
    </citation>
    <scope>NUCLEOTIDE SEQUENCE [LARGE SCALE GENOMIC DNA]</scope>
    <source>
        <strain evidence="2">Cailab_2021Rc</strain>
        <tissue evidence="2">Muscle</tissue>
    </source>
</reference>
<feature type="region of interest" description="Disordered" evidence="1">
    <location>
        <begin position="150"/>
        <end position="226"/>
    </location>
</feature>
<organism evidence="2 3">
    <name type="scientific">Ranatra chinensis</name>
    <dbReference type="NCBI Taxonomy" id="642074"/>
    <lineage>
        <taxon>Eukaryota</taxon>
        <taxon>Metazoa</taxon>
        <taxon>Ecdysozoa</taxon>
        <taxon>Arthropoda</taxon>
        <taxon>Hexapoda</taxon>
        <taxon>Insecta</taxon>
        <taxon>Pterygota</taxon>
        <taxon>Neoptera</taxon>
        <taxon>Paraneoptera</taxon>
        <taxon>Hemiptera</taxon>
        <taxon>Heteroptera</taxon>
        <taxon>Panheteroptera</taxon>
        <taxon>Nepomorpha</taxon>
        <taxon>Nepidae</taxon>
        <taxon>Ranatrinae</taxon>
        <taxon>Ranatra</taxon>
    </lineage>
</organism>
<feature type="compositionally biased region" description="Low complexity" evidence="1">
    <location>
        <begin position="200"/>
        <end position="212"/>
    </location>
</feature>
<proteinExistence type="predicted"/>
<dbReference type="EMBL" id="JBFDAA010000004">
    <property type="protein sequence ID" value="KAL1137677.1"/>
    <property type="molecule type" value="Genomic_DNA"/>
</dbReference>
<comment type="caution">
    <text evidence="2">The sequence shown here is derived from an EMBL/GenBank/DDBJ whole genome shotgun (WGS) entry which is preliminary data.</text>
</comment>
<dbReference type="AlphaFoldDB" id="A0ABD0Z1W5"/>
<keyword evidence="3" id="KW-1185">Reference proteome</keyword>
<sequence>MFHKKKTQETTENARCNLPPFCDCKSKYCPPLYALPRKKDFCLVADSPESLDKLADSMRKKKSIVNALERIKNRYHDEVTMKGLSSLYKQWHEFRERSQASIDLSLEYWLTRNSSVISESNGGECNRSLNETQVEVTGKRIQRRKVTNNISEVCSSDSGSDESVGSNSSDWEDRNIKRKEKDITISRVHPPDENSENTLPQPSISIISASPSMKPHNSRSIDNSSMMSGNIEVQPYLDTDKPVSSNITYSNLVNNNISSGDDGFSPSSLNRFLPIEIDEKHQKFGYFLPTDNDKFEESETKNLQLSPVHFDAQFFPESVCQELFSHPTASNCSRIQGNLVVRAMSDGSFGYAVRLPDGGIINVTNEEILRIKAKNGGIIPKIVTIPIVDLSTVSPLYDDLQTKSLHEQ</sequence>
<evidence type="ECO:0000256" key="1">
    <source>
        <dbReference type="SAM" id="MobiDB-lite"/>
    </source>
</evidence>
<protein>
    <submittedName>
        <fullName evidence="2">Uncharacterized protein</fullName>
    </submittedName>
</protein>
<name>A0ABD0Z1W5_9HEMI</name>
<accession>A0ABD0Z1W5</accession>